<keyword evidence="6" id="KW-0443">Lipid metabolism</keyword>
<dbReference type="PANTHER" id="PTHR43856:SF1">
    <property type="entry name" value="MITOCHONDRIAL CARDIOLIPIN HYDROLASE"/>
    <property type="match status" value="1"/>
</dbReference>
<dbReference type="GO" id="GO:0016891">
    <property type="term" value="F:RNA endonuclease activity producing 5'-phosphomonoesters, hydrolytic mechanism"/>
    <property type="evidence" value="ECO:0007669"/>
    <property type="project" value="TreeGrafter"/>
</dbReference>
<dbReference type="SMART" id="SM00155">
    <property type="entry name" value="PLDc"/>
    <property type="match status" value="1"/>
</dbReference>
<evidence type="ECO:0000259" key="8">
    <source>
        <dbReference type="PROSITE" id="PS50035"/>
    </source>
</evidence>
<dbReference type="GO" id="GO:0004630">
    <property type="term" value="F:phospholipase D activity"/>
    <property type="evidence" value="ECO:0007669"/>
    <property type="project" value="UniProtKB-EC"/>
</dbReference>
<keyword evidence="5" id="KW-0442">Lipid degradation</keyword>
<evidence type="ECO:0000256" key="5">
    <source>
        <dbReference type="ARBA" id="ARBA00022963"/>
    </source>
</evidence>
<dbReference type="SUPFAM" id="SSF56024">
    <property type="entry name" value="Phospholipase D/nuclease"/>
    <property type="match status" value="1"/>
</dbReference>
<dbReference type="Proteomes" id="UP000030652">
    <property type="component" value="Unassembled WGS sequence"/>
</dbReference>
<feature type="chain" id="PRO_5002056494" description="phospholipase D" evidence="7">
    <location>
        <begin position="30"/>
        <end position="196"/>
    </location>
</feature>
<organism evidence="9 10">
    <name type="scientific">Candidatus Scalindua brodae</name>
    <dbReference type="NCBI Taxonomy" id="237368"/>
    <lineage>
        <taxon>Bacteria</taxon>
        <taxon>Pseudomonadati</taxon>
        <taxon>Planctomycetota</taxon>
        <taxon>Candidatus Brocadiia</taxon>
        <taxon>Candidatus Brocadiales</taxon>
        <taxon>Candidatus Scalinduaceae</taxon>
        <taxon>Candidatus Scalindua</taxon>
    </lineage>
</organism>
<feature type="domain" description="PLD phosphodiesterase" evidence="8">
    <location>
        <begin position="138"/>
        <end position="165"/>
    </location>
</feature>
<name>A0A0B0EC47_9BACT</name>
<dbReference type="GO" id="GO:0016042">
    <property type="term" value="P:lipid catabolic process"/>
    <property type="evidence" value="ECO:0007669"/>
    <property type="project" value="UniProtKB-KW"/>
</dbReference>
<proteinExistence type="inferred from homology"/>
<evidence type="ECO:0000256" key="4">
    <source>
        <dbReference type="ARBA" id="ARBA00022801"/>
    </source>
</evidence>
<evidence type="ECO:0000256" key="3">
    <source>
        <dbReference type="ARBA" id="ARBA00012027"/>
    </source>
</evidence>
<evidence type="ECO:0000256" key="7">
    <source>
        <dbReference type="SAM" id="SignalP"/>
    </source>
</evidence>
<feature type="signal peptide" evidence="7">
    <location>
        <begin position="1"/>
        <end position="29"/>
    </location>
</feature>
<evidence type="ECO:0000256" key="6">
    <source>
        <dbReference type="ARBA" id="ARBA00023098"/>
    </source>
</evidence>
<dbReference type="InterPro" id="IPR051406">
    <property type="entry name" value="PLD_domain"/>
</dbReference>
<evidence type="ECO:0000313" key="9">
    <source>
        <dbReference type="EMBL" id="KHE90259.1"/>
    </source>
</evidence>
<protein>
    <recommendedName>
        <fullName evidence="3">phospholipase D</fullName>
        <ecNumber evidence="3">3.1.4.4</ecNumber>
    </recommendedName>
</protein>
<dbReference type="GO" id="GO:0006793">
    <property type="term" value="P:phosphorus metabolic process"/>
    <property type="evidence" value="ECO:0007669"/>
    <property type="project" value="UniProtKB-ARBA"/>
</dbReference>
<comment type="catalytic activity">
    <reaction evidence="1">
        <text>a 1,2-diacyl-sn-glycero-3-phosphocholine + H2O = a 1,2-diacyl-sn-glycero-3-phosphate + choline + H(+)</text>
        <dbReference type="Rhea" id="RHEA:14445"/>
        <dbReference type="ChEBI" id="CHEBI:15354"/>
        <dbReference type="ChEBI" id="CHEBI:15377"/>
        <dbReference type="ChEBI" id="CHEBI:15378"/>
        <dbReference type="ChEBI" id="CHEBI:57643"/>
        <dbReference type="ChEBI" id="CHEBI:58608"/>
        <dbReference type="EC" id="3.1.4.4"/>
    </reaction>
</comment>
<evidence type="ECO:0000313" key="10">
    <source>
        <dbReference type="Proteomes" id="UP000030652"/>
    </source>
</evidence>
<dbReference type="EMBL" id="JRYO01000274">
    <property type="protein sequence ID" value="KHE90259.1"/>
    <property type="molecule type" value="Genomic_DNA"/>
</dbReference>
<dbReference type="PANTHER" id="PTHR43856">
    <property type="entry name" value="CARDIOLIPIN HYDROLASE"/>
    <property type="match status" value="1"/>
</dbReference>
<keyword evidence="7" id="KW-0732">Signal</keyword>
<evidence type="ECO:0000256" key="1">
    <source>
        <dbReference type="ARBA" id="ARBA00000798"/>
    </source>
</evidence>
<gene>
    <name evidence="9" type="ORF">SCABRO_04022</name>
</gene>
<dbReference type="eggNOG" id="COG1502">
    <property type="taxonomic scope" value="Bacteria"/>
</dbReference>
<evidence type="ECO:0000256" key="2">
    <source>
        <dbReference type="ARBA" id="ARBA00008664"/>
    </source>
</evidence>
<dbReference type="InterPro" id="IPR001736">
    <property type="entry name" value="PLipase_D/transphosphatidylase"/>
</dbReference>
<keyword evidence="4" id="KW-0378">Hydrolase</keyword>
<reference evidence="9 10" key="1">
    <citation type="submission" date="2014-10" db="EMBL/GenBank/DDBJ databases">
        <title>Draft genome of anammox bacterium scalindua brodae, obtained using differential coverage binning of sequence data from two enrichment reactors.</title>
        <authorList>
            <person name="Speth D.R."/>
            <person name="Russ L."/>
            <person name="Kartal B."/>
            <person name="Op den Camp H.J."/>
            <person name="Dutilh B.E."/>
            <person name="Jetten M.S."/>
        </authorList>
    </citation>
    <scope>NUCLEOTIDE SEQUENCE [LARGE SCALE GENOMIC DNA]</scope>
    <source>
        <strain evidence="9">RU1</strain>
    </source>
</reference>
<sequence length="196" mass="22454">MNKHTKIATFCLALILFSFIGLLSRVQQAYPLPADDVIPLVDAEYYPAVHKAFTNAKKSILCVMYMAKLDKGHMGGDEYQLVLDLINAHKRGVKVLVIFDQNVKFWEKGKKRDIIERRSEYAYDLLLRAGVPVYYDSKNRVTHSKAMVIDKYITIVGSANWTYGALRKNHEASVMIKSRDVALVFERKLKQIERGN</sequence>
<dbReference type="EC" id="3.1.4.4" evidence="3"/>
<comment type="caution">
    <text evidence="9">The sequence shown here is derived from an EMBL/GenBank/DDBJ whole genome shotgun (WGS) entry which is preliminary data.</text>
</comment>
<dbReference type="AlphaFoldDB" id="A0A0B0EC47"/>
<dbReference type="Gene3D" id="3.30.870.10">
    <property type="entry name" value="Endonuclease Chain A"/>
    <property type="match status" value="1"/>
</dbReference>
<dbReference type="InterPro" id="IPR025202">
    <property type="entry name" value="PLD-like_dom"/>
</dbReference>
<dbReference type="Pfam" id="PF13091">
    <property type="entry name" value="PLDc_2"/>
    <property type="match status" value="1"/>
</dbReference>
<comment type="similarity">
    <text evidence="2">Belongs to the phospholipase D family.</text>
</comment>
<accession>A0A0B0EC47</accession>
<dbReference type="PROSITE" id="PS50035">
    <property type="entry name" value="PLD"/>
    <property type="match status" value="1"/>
</dbReference>